<dbReference type="Pfam" id="PF00450">
    <property type="entry name" value="Peptidase_S10"/>
    <property type="match status" value="1"/>
</dbReference>
<proteinExistence type="inferred from homology"/>
<dbReference type="MEROPS" id="S10.A37"/>
<evidence type="ECO:0000313" key="4">
    <source>
        <dbReference type="EnsemblMetazoa" id="CapteP188671"/>
    </source>
</evidence>
<sequence>MIHWLWFRQWSFGGATLPGFLAPNVGPYKRPVQSLPMETYYAADDPVTKDSVVDHSSNLAYFRAGLIVMFGDLSCADSTGHAFVGDFAHSEEFIVFKNAPLVLWMNGGPGCSSLDGLLSEHGPFFAEDDGKTLKKNPYSWNKIANMLYMEAPAGVGFSYADDANYTTTDDESLSHYGTSRATECDQVTRLKTLVSGTGGLTHRESYQWALDT</sequence>
<dbReference type="InterPro" id="IPR029058">
    <property type="entry name" value="AB_hydrolase_fold"/>
</dbReference>
<reference evidence="3 5" key="2">
    <citation type="journal article" date="2013" name="Nature">
        <title>Insights into bilaterian evolution from three spiralian genomes.</title>
        <authorList>
            <person name="Simakov O."/>
            <person name="Marletaz F."/>
            <person name="Cho S.J."/>
            <person name="Edsinger-Gonzales E."/>
            <person name="Havlak P."/>
            <person name="Hellsten U."/>
            <person name="Kuo D.H."/>
            <person name="Larsson T."/>
            <person name="Lv J."/>
            <person name="Arendt D."/>
            <person name="Savage R."/>
            <person name="Osoegawa K."/>
            <person name="de Jong P."/>
            <person name="Grimwood J."/>
            <person name="Chapman J.A."/>
            <person name="Shapiro H."/>
            <person name="Aerts A."/>
            <person name="Otillar R.P."/>
            <person name="Terry A.Y."/>
            <person name="Boore J.L."/>
            <person name="Grigoriev I.V."/>
            <person name="Lindberg D.R."/>
            <person name="Seaver E.C."/>
            <person name="Weisblat D.A."/>
            <person name="Putnam N.H."/>
            <person name="Rokhsar D.S."/>
        </authorList>
    </citation>
    <scope>NUCLEOTIDE SEQUENCE</scope>
    <source>
        <strain evidence="3 5">I ESC-2004</strain>
    </source>
</reference>
<gene>
    <name evidence="3" type="ORF">CAPTEDRAFT_188671</name>
</gene>
<accession>R7U8S2</accession>
<dbReference type="PANTHER" id="PTHR11802:SF201">
    <property type="entry name" value="CARBOXYPEPTIDASE"/>
    <property type="match status" value="1"/>
</dbReference>
<organism evidence="3">
    <name type="scientific">Capitella teleta</name>
    <name type="common">Polychaete worm</name>
    <dbReference type="NCBI Taxonomy" id="283909"/>
    <lineage>
        <taxon>Eukaryota</taxon>
        <taxon>Metazoa</taxon>
        <taxon>Spiralia</taxon>
        <taxon>Lophotrochozoa</taxon>
        <taxon>Annelida</taxon>
        <taxon>Polychaeta</taxon>
        <taxon>Sedentaria</taxon>
        <taxon>Scolecida</taxon>
        <taxon>Capitellidae</taxon>
        <taxon>Capitella</taxon>
    </lineage>
</organism>
<evidence type="ECO:0000256" key="2">
    <source>
        <dbReference type="SAM" id="SignalP"/>
    </source>
</evidence>
<dbReference type="STRING" id="283909.R7U8S2"/>
<evidence type="ECO:0000313" key="3">
    <source>
        <dbReference type="EMBL" id="ELU00097.1"/>
    </source>
</evidence>
<dbReference type="EMBL" id="AMQN01009764">
    <property type="status" value="NOT_ANNOTATED_CDS"/>
    <property type="molecule type" value="Genomic_DNA"/>
</dbReference>
<dbReference type="AlphaFoldDB" id="R7U8S2"/>
<dbReference type="Gene3D" id="3.40.50.1820">
    <property type="entry name" value="alpha/beta hydrolase"/>
    <property type="match status" value="1"/>
</dbReference>
<dbReference type="SUPFAM" id="SSF53474">
    <property type="entry name" value="alpha/beta-Hydrolases"/>
    <property type="match status" value="1"/>
</dbReference>
<evidence type="ECO:0000313" key="5">
    <source>
        <dbReference type="Proteomes" id="UP000014760"/>
    </source>
</evidence>
<evidence type="ECO:0000256" key="1">
    <source>
        <dbReference type="ARBA" id="ARBA00009431"/>
    </source>
</evidence>
<dbReference type="HOGENOM" id="CLU_1300729_0_0_1"/>
<dbReference type="EMBL" id="AMQN01009763">
    <property type="status" value="NOT_ANNOTATED_CDS"/>
    <property type="molecule type" value="Genomic_DNA"/>
</dbReference>
<dbReference type="PRINTS" id="PR00724">
    <property type="entry name" value="CRBOXYPTASEC"/>
</dbReference>
<reference evidence="5" key="1">
    <citation type="submission" date="2012-12" db="EMBL/GenBank/DDBJ databases">
        <authorList>
            <person name="Hellsten U."/>
            <person name="Grimwood J."/>
            <person name="Chapman J.A."/>
            <person name="Shapiro H."/>
            <person name="Aerts A."/>
            <person name="Otillar R.P."/>
            <person name="Terry A.Y."/>
            <person name="Boore J.L."/>
            <person name="Simakov O."/>
            <person name="Marletaz F."/>
            <person name="Cho S.-J."/>
            <person name="Edsinger-Gonzales E."/>
            <person name="Havlak P."/>
            <person name="Kuo D.-H."/>
            <person name="Larsson T."/>
            <person name="Lv J."/>
            <person name="Arendt D."/>
            <person name="Savage R."/>
            <person name="Osoegawa K."/>
            <person name="de Jong P."/>
            <person name="Lindberg D.R."/>
            <person name="Seaver E.C."/>
            <person name="Weisblat D.A."/>
            <person name="Putnam N.H."/>
            <person name="Grigoriev I.V."/>
            <person name="Rokhsar D.S."/>
        </authorList>
    </citation>
    <scope>NUCLEOTIDE SEQUENCE</scope>
    <source>
        <strain evidence="5">I ESC-2004</strain>
    </source>
</reference>
<reference evidence="4" key="3">
    <citation type="submission" date="2015-06" db="UniProtKB">
        <authorList>
            <consortium name="EnsemblMetazoa"/>
        </authorList>
    </citation>
    <scope>IDENTIFICATION</scope>
</reference>
<dbReference type="GO" id="GO:0004185">
    <property type="term" value="F:serine-type carboxypeptidase activity"/>
    <property type="evidence" value="ECO:0007669"/>
    <property type="project" value="InterPro"/>
</dbReference>
<feature type="signal peptide" evidence="2">
    <location>
        <begin position="1"/>
        <end position="16"/>
    </location>
</feature>
<keyword evidence="5" id="KW-1185">Reference proteome</keyword>
<evidence type="ECO:0008006" key="6">
    <source>
        <dbReference type="Google" id="ProtNLM"/>
    </source>
</evidence>
<keyword evidence="2" id="KW-0732">Signal</keyword>
<dbReference type="EnsemblMetazoa" id="CapteT188671">
    <property type="protein sequence ID" value="CapteP188671"/>
    <property type="gene ID" value="CapteG188671"/>
</dbReference>
<dbReference type="InterPro" id="IPR001563">
    <property type="entry name" value="Peptidase_S10"/>
</dbReference>
<dbReference type="OrthoDB" id="443318at2759"/>
<protein>
    <recommendedName>
        <fullName evidence="6">Carboxypeptidase</fullName>
    </recommendedName>
</protein>
<dbReference type="GO" id="GO:0006508">
    <property type="term" value="P:proteolysis"/>
    <property type="evidence" value="ECO:0007669"/>
    <property type="project" value="InterPro"/>
</dbReference>
<feature type="chain" id="PRO_5008787770" description="Carboxypeptidase" evidence="2">
    <location>
        <begin position="17"/>
        <end position="212"/>
    </location>
</feature>
<dbReference type="Proteomes" id="UP000014760">
    <property type="component" value="Unassembled WGS sequence"/>
</dbReference>
<comment type="similarity">
    <text evidence="1">Belongs to the peptidase S10 family.</text>
</comment>
<dbReference type="EMBL" id="KB306169">
    <property type="protein sequence ID" value="ELU00097.1"/>
    <property type="molecule type" value="Genomic_DNA"/>
</dbReference>
<dbReference type="PANTHER" id="PTHR11802">
    <property type="entry name" value="SERINE PROTEASE FAMILY S10 SERINE CARBOXYPEPTIDASE"/>
    <property type="match status" value="1"/>
</dbReference>
<dbReference type="EMBL" id="AMQN01009762">
    <property type="status" value="NOT_ANNOTATED_CDS"/>
    <property type="molecule type" value="Genomic_DNA"/>
</dbReference>
<name>R7U8S2_CAPTE</name>